<dbReference type="PANTHER" id="PTHR47723">
    <property type="entry name" value="OS05G0353850 PROTEIN"/>
    <property type="match status" value="1"/>
</dbReference>
<comment type="caution">
    <text evidence="1">The sequence shown here is derived from an EMBL/GenBank/DDBJ whole genome shotgun (WGS) entry which is preliminary data.</text>
</comment>
<sequence length="124" mass="13476">MCLVQNLGMVRFLWLFTKRSLRIYGGMLSFSTFGYFKALVADLLCGEFVVALARNGQVQCGGKIPMLACTLLVQNNKCSNVQWSPPAVGYLKVNVDGASRGSLCQAGCGGVLRDKMGKWIALFS</sequence>
<protein>
    <recommendedName>
        <fullName evidence="3">RNase H type-1 domain-containing protein</fullName>
    </recommendedName>
</protein>
<evidence type="ECO:0000313" key="1">
    <source>
        <dbReference type="EMBL" id="MBA0782448.1"/>
    </source>
</evidence>
<dbReference type="EMBL" id="JABEZW010000013">
    <property type="protein sequence ID" value="MBA0782448.1"/>
    <property type="molecule type" value="Genomic_DNA"/>
</dbReference>
<dbReference type="Proteomes" id="UP000593568">
    <property type="component" value="Unassembled WGS sequence"/>
</dbReference>
<name>A0A7J9FBA4_9ROSI</name>
<gene>
    <name evidence="1" type="ORF">Gotri_000331</name>
</gene>
<evidence type="ECO:0008006" key="3">
    <source>
        <dbReference type="Google" id="ProtNLM"/>
    </source>
</evidence>
<proteinExistence type="predicted"/>
<dbReference type="PANTHER" id="PTHR47723:SF19">
    <property type="entry name" value="POLYNUCLEOTIDYL TRANSFERASE, RIBONUCLEASE H-LIKE SUPERFAMILY PROTEIN"/>
    <property type="match status" value="1"/>
</dbReference>
<dbReference type="AlphaFoldDB" id="A0A7J9FBA4"/>
<organism evidence="1 2">
    <name type="scientific">Gossypium trilobum</name>
    <dbReference type="NCBI Taxonomy" id="34281"/>
    <lineage>
        <taxon>Eukaryota</taxon>
        <taxon>Viridiplantae</taxon>
        <taxon>Streptophyta</taxon>
        <taxon>Embryophyta</taxon>
        <taxon>Tracheophyta</taxon>
        <taxon>Spermatophyta</taxon>
        <taxon>Magnoliopsida</taxon>
        <taxon>eudicotyledons</taxon>
        <taxon>Gunneridae</taxon>
        <taxon>Pentapetalae</taxon>
        <taxon>rosids</taxon>
        <taxon>malvids</taxon>
        <taxon>Malvales</taxon>
        <taxon>Malvaceae</taxon>
        <taxon>Malvoideae</taxon>
        <taxon>Gossypium</taxon>
    </lineage>
</organism>
<dbReference type="InterPro" id="IPR053151">
    <property type="entry name" value="RNase_H-like"/>
</dbReference>
<evidence type="ECO:0000313" key="2">
    <source>
        <dbReference type="Proteomes" id="UP000593568"/>
    </source>
</evidence>
<keyword evidence="2" id="KW-1185">Reference proteome</keyword>
<accession>A0A7J9FBA4</accession>
<reference evidence="1 2" key="1">
    <citation type="journal article" date="2019" name="Genome Biol. Evol.">
        <title>Insights into the evolution of the New World diploid cottons (Gossypium, subgenus Houzingenia) based on genome sequencing.</title>
        <authorList>
            <person name="Grover C.E."/>
            <person name="Arick M.A. 2nd"/>
            <person name="Thrash A."/>
            <person name="Conover J.L."/>
            <person name="Sanders W.S."/>
            <person name="Peterson D.G."/>
            <person name="Frelichowski J.E."/>
            <person name="Scheffler J.A."/>
            <person name="Scheffler B.E."/>
            <person name="Wendel J.F."/>
        </authorList>
    </citation>
    <scope>NUCLEOTIDE SEQUENCE [LARGE SCALE GENOMIC DNA]</scope>
    <source>
        <strain evidence="1">8</strain>
        <tissue evidence="1">Leaf</tissue>
    </source>
</reference>